<dbReference type="InterPro" id="IPR038497">
    <property type="entry name" value="ATPase_V1-cplx_hsu_C_sf"/>
</dbReference>
<keyword evidence="4 5" id="KW-0406">Ion transport</keyword>
<evidence type="ECO:0000313" key="7">
    <source>
        <dbReference type="EMBL" id="RPB13947.1"/>
    </source>
</evidence>
<feature type="domain" description="ATPase V1 complex subunit H C-terminal" evidence="6">
    <location>
        <begin position="350"/>
        <end position="464"/>
    </location>
</feature>
<dbReference type="InterPro" id="IPR011989">
    <property type="entry name" value="ARM-like"/>
</dbReference>
<evidence type="ECO:0000256" key="1">
    <source>
        <dbReference type="ARBA" id="ARBA00008613"/>
    </source>
</evidence>
<accession>A0A3N4KTV3</accession>
<dbReference type="Pfam" id="PF03224">
    <property type="entry name" value="V-ATPase_H_N"/>
    <property type="match status" value="1"/>
</dbReference>
<dbReference type="OrthoDB" id="10263554at2759"/>
<dbReference type="GO" id="GO:0046961">
    <property type="term" value="F:proton-transporting ATPase activity, rotational mechanism"/>
    <property type="evidence" value="ECO:0007669"/>
    <property type="project" value="UniProtKB-UniRule"/>
</dbReference>
<evidence type="ECO:0000256" key="4">
    <source>
        <dbReference type="ARBA" id="ARBA00023065"/>
    </source>
</evidence>
<dbReference type="GO" id="GO:0000329">
    <property type="term" value="C:fungal-type vacuole membrane"/>
    <property type="evidence" value="ECO:0007669"/>
    <property type="project" value="TreeGrafter"/>
</dbReference>
<dbReference type="Proteomes" id="UP000277580">
    <property type="component" value="Unassembled WGS sequence"/>
</dbReference>
<dbReference type="SUPFAM" id="SSF48371">
    <property type="entry name" value="ARM repeat"/>
    <property type="match status" value="1"/>
</dbReference>
<name>A0A3N4KTV3_9PEZI</name>
<organism evidence="7 8">
    <name type="scientific">Morchella conica CCBAS932</name>
    <dbReference type="NCBI Taxonomy" id="1392247"/>
    <lineage>
        <taxon>Eukaryota</taxon>
        <taxon>Fungi</taxon>
        <taxon>Dikarya</taxon>
        <taxon>Ascomycota</taxon>
        <taxon>Pezizomycotina</taxon>
        <taxon>Pezizomycetes</taxon>
        <taxon>Pezizales</taxon>
        <taxon>Morchellaceae</taxon>
        <taxon>Morchella</taxon>
    </lineage>
</organism>
<reference evidence="7 8" key="1">
    <citation type="journal article" date="2018" name="Nat. Ecol. Evol.">
        <title>Pezizomycetes genomes reveal the molecular basis of ectomycorrhizal truffle lifestyle.</title>
        <authorList>
            <person name="Murat C."/>
            <person name="Payen T."/>
            <person name="Noel B."/>
            <person name="Kuo A."/>
            <person name="Morin E."/>
            <person name="Chen J."/>
            <person name="Kohler A."/>
            <person name="Krizsan K."/>
            <person name="Balestrini R."/>
            <person name="Da Silva C."/>
            <person name="Montanini B."/>
            <person name="Hainaut M."/>
            <person name="Levati E."/>
            <person name="Barry K.W."/>
            <person name="Belfiori B."/>
            <person name="Cichocki N."/>
            <person name="Clum A."/>
            <person name="Dockter R.B."/>
            <person name="Fauchery L."/>
            <person name="Guy J."/>
            <person name="Iotti M."/>
            <person name="Le Tacon F."/>
            <person name="Lindquist E.A."/>
            <person name="Lipzen A."/>
            <person name="Malagnac F."/>
            <person name="Mello A."/>
            <person name="Molinier V."/>
            <person name="Miyauchi S."/>
            <person name="Poulain J."/>
            <person name="Riccioni C."/>
            <person name="Rubini A."/>
            <person name="Sitrit Y."/>
            <person name="Splivallo R."/>
            <person name="Traeger S."/>
            <person name="Wang M."/>
            <person name="Zifcakova L."/>
            <person name="Wipf D."/>
            <person name="Zambonelli A."/>
            <person name="Paolocci F."/>
            <person name="Nowrousian M."/>
            <person name="Ottonello S."/>
            <person name="Baldrian P."/>
            <person name="Spatafora J.W."/>
            <person name="Henrissat B."/>
            <person name="Nagy L.G."/>
            <person name="Aury J.M."/>
            <person name="Wincker P."/>
            <person name="Grigoriev I.V."/>
            <person name="Bonfante P."/>
            <person name="Martin F.M."/>
        </authorList>
    </citation>
    <scope>NUCLEOTIDE SEQUENCE [LARGE SCALE GENOMIC DNA]</scope>
    <source>
        <strain evidence="7 8">CCBAS932</strain>
    </source>
</reference>
<protein>
    <recommendedName>
        <fullName evidence="5">V-type proton ATPase subunit H</fullName>
    </recommendedName>
</protein>
<dbReference type="InParanoid" id="A0A3N4KTV3"/>
<keyword evidence="3 5" id="KW-0375">Hydrogen ion transport</keyword>
<dbReference type="Pfam" id="PF11698">
    <property type="entry name" value="V-ATPase_H_C"/>
    <property type="match status" value="1"/>
</dbReference>
<dbReference type="EMBL" id="ML119120">
    <property type="protein sequence ID" value="RPB13947.1"/>
    <property type="molecule type" value="Genomic_DNA"/>
</dbReference>
<comment type="subunit">
    <text evidence="5">V-ATPase is a heteromultimeric enzyme made up of two complexes: the ATP-hydrolytic V1 complex and the proton translocation V0 complex.</text>
</comment>
<dbReference type="AlphaFoldDB" id="A0A3N4KTV3"/>
<evidence type="ECO:0000259" key="6">
    <source>
        <dbReference type="Pfam" id="PF11698"/>
    </source>
</evidence>
<gene>
    <name evidence="7" type="ORF">P167DRAFT_558077</name>
</gene>
<evidence type="ECO:0000256" key="2">
    <source>
        <dbReference type="ARBA" id="ARBA00022448"/>
    </source>
</evidence>
<evidence type="ECO:0000256" key="3">
    <source>
        <dbReference type="ARBA" id="ARBA00022781"/>
    </source>
</evidence>
<comment type="function">
    <text evidence="5">Subunit of the V1 complex of vacuolar(H+)-ATPase (V-ATPase), a multisubunit enzyme composed of a peripheral complex (V1) that hydrolyzes ATP and a membrane integral complex (V0) that translocates protons. V-ATPase is responsible for acidifying and maintaining the pH of intracellular compartments.</text>
</comment>
<dbReference type="STRING" id="1392247.A0A3N4KTV3"/>
<dbReference type="PANTHER" id="PTHR10698">
    <property type="entry name" value="V-TYPE PROTON ATPASE SUBUNIT H"/>
    <property type="match status" value="1"/>
</dbReference>
<dbReference type="PIRSF" id="PIRSF032184">
    <property type="entry name" value="ATPase_V1_H"/>
    <property type="match status" value="1"/>
</dbReference>
<comment type="similarity">
    <text evidence="1 5">Belongs to the V-ATPase H subunit family.</text>
</comment>
<evidence type="ECO:0000256" key="5">
    <source>
        <dbReference type="PIRNR" id="PIRNR032184"/>
    </source>
</evidence>
<sequence>MSLDTPKYLVELFSNIRGRSIAWDAHVRAGLITESDVKKIKAIDKVSKEKQVSVVEKDVDGYASLVLGPQGGLKKATDGKRVDVVTYMLVLLGDLLESVPAFTESLLALPSPFSHLLSLLSHTDEAVPLLSSSVLTAMLTASLKSSSKPTSDTEAALPQLYRYLAGLTKSPDVHLQDIAIQSYVSLLRSSYARITFWELKEETVAPIVRILESAGSQNGNSSDRGSVLGNPATAQGGVALQLLYHVLLVIWELTFEEVVAEEINAKYDIIPPITDILRSAFKEKITRLCLATLSNLATKSPSLNLPPLLLSNVLPHLQTISTRFTSSSDPDLTADLSTLIDSLENFQSSQTTLSSYRLEILSGHLRWSPPHRNEGFWKKHSREILEDSELVKALARVLSTSQDKTVLAVAANDVGALVREVSGGRKKWEELGVKSRVMELMGDSDAEVRYEALKAVQGFLANAFSG</sequence>
<dbReference type="PANTHER" id="PTHR10698:SF0">
    <property type="entry name" value="V-TYPE PROTON ATPASE SUBUNIT H"/>
    <property type="match status" value="1"/>
</dbReference>
<proteinExistence type="inferred from homology"/>
<dbReference type="Gene3D" id="1.25.10.10">
    <property type="entry name" value="Leucine-rich Repeat Variant"/>
    <property type="match status" value="1"/>
</dbReference>
<evidence type="ECO:0000313" key="8">
    <source>
        <dbReference type="Proteomes" id="UP000277580"/>
    </source>
</evidence>
<dbReference type="GO" id="GO:0000221">
    <property type="term" value="C:vacuolar proton-transporting V-type ATPase, V1 domain"/>
    <property type="evidence" value="ECO:0007669"/>
    <property type="project" value="UniProtKB-UniRule"/>
</dbReference>
<dbReference type="InterPro" id="IPR016024">
    <property type="entry name" value="ARM-type_fold"/>
</dbReference>
<dbReference type="InterPro" id="IPR011987">
    <property type="entry name" value="ATPase_V1-cplx_hsu_C"/>
</dbReference>
<keyword evidence="8" id="KW-1185">Reference proteome</keyword>
<dbReference type="FunCoup" id="A0A3N4KTV3">
    <property type="interactions" value="410"/>
</dbReference>
<dbReference type="Gene3D" id="1.25.40.150">
    <property type="entry name" value="V-type ATPase, subunit H, C-terminal domain"/>
    <property type="match status" value="1"/>
</dbReference>
<dbReference type="InterPro" id="IPR004908">
    <property type="entry name" value="ATPase_V1-cplx_hsu"/>
</dbReference>
<keyword evidence="2 5" id="KW-0813">Transport</keyword>